<evidence type="ECO:0000313" key="4">
    <source>
        <dbReference type="Proteomes" id="UP000033452"/>
    </source>
</evidence>
<name>A0A0F4QFB4_9GAMM</name>
<evidence type="ECO:0000313" key="3">
    <source>
        <dbReference type="EMBL" id="KJZ05969.1"/>
    </source>
</evidence>
<accession>A0A0F4QFB4</accession>
<sequence length="306" mass="34918">MLRRFLPAWLVGMLATMILLANTLLWGVVVFALGLVKCILPLRGVSELLHWAYKGWCRGNRLALWLGCAEISLDLPEQMSEQAWYMLVANHISWLDIVVLSALERLPAPKFFLKDELKYVPLIGTGAWALGMPFMKRASKAKIAKNPKLKGMDVERTRHSCRHFRQHPTTVINFVEGTRFTAQKHQRQGGEFQYLLKPKAGGVAFALEVLAQQLDGMLDATVIYQSPDQHICRSFMCGKLQRIDVRIRLLSMDTVPLGNYQTDKQYRVAFQGYLNQLWLDKDAQLAAYWEQQHATDTLCVDEVKQA</sequence>
<dbReference type="OrthoDB" id="319710at2"/>
<organism evidence="3 4">
    <name type="scientific">Pseudoalteromonas rubra</name>
    <dbReference type="NCBI Taxonomy" id="43658"/>
    <lineage>
        <taxon>Bacteria</taxon>
        <taxon>Pseudomonadati</taxon>
        <taxon>Pseudomonadota</taxon>
        <taxon>Gammaproteobacteria</taxon>
        <taxon>Alteromonadales</taxon>
        <taxon>Pseudoalteromonadaceae</taxon>
        <taxon>Pseudoalteromonas</taxon>
    </lineage>
</organism>
<evidence type="ECO:0000259" key="2">
    <source>
        <dbReference type="SMART" id="SM00563"/>
    </source>
</evidence>
<dbReference type="EMBL" id="JXYA01000058">
    <property type="protein sequence ID" value="KJZ05969.1"/>
    <property type="molecule type" value="Genomic_DNA"/>
</dbReference>
<dbReference type="Proteomes" id="UP000033452">
    <property type="component" value="Unassembled WGS sequence"/>
</dbReference>
<dbReference type="SUPFAM" id="SSF69593">
    <property type="entry name" value="Glycerol-3-phosphate (1)-acyltransferase"/>
    <property type="match status" value="1"/>
</dbReference>
<keyword evidence="1" id="KW-0472">Membrane</keyword>
<keyword evidence="1" id="KW-1133">Transmembrane helix</keyword>
<proteinExistence type="predicted"/>
<evidence type="ECO:0000256" key="1">
    <source>
        <dbReference type="SAM" id="Phobius"/>
    </source>
</evidence>
<dbReference type="Pfam" id="PF01553">
    <property type="entry name" value="Acyltransferase"/>
    <property type="match status" value="1"/>
</dbReference>
<dbReference type="GO" id="GO:0016746">
    <property type="term" value="F:acyltransferase activity"/>
    <property type="evidence" value="ECO:0007669"/>
    <property type="project" value="UniProtKB-KW"/>
</dbReference>
<dbReference type="PATRIC" id="fig|43658.5.peg.4435"/>
<keyword evidence="3" id="KW-0012">Acyltransferase</keyword>
<dbReference type="CDD" id="cd07990">
    <property type="entry name" value="LPLAT_LCLAT1-like"/>
    <property type="match status" value="1"/>
</dbReference>
<dbReference type="NCBIfam" id="NF010621">
    <property type="entry name" value="PRK14014.1"/>
    <property type="match status" value="1"/>
</dbReference>
<dbReference type="InterPro" id="IPR002123">
    <property type="entry name" value="Plipid/glycerol_acylTrfase"/>
</dbReference>
<dbReference type="GO" id="GO:0005886">
    <property type="term" value="C:plasma membrane"/>
    <property type="evidence" value="ECO:0007669"/>
    <property type="project" value="TreeGrafter"/>
</dbReference>
<keyword evidence="3" id="KW-0808">Transferase</keyword>
<dbReference type="RefSeq" id="WP_046006926.1">
    <property type="nucleotide sequence ID" value="NZ_JXYA01000058.1"/>
</dbReference>
<dbReference type="AlphaFoldDB" id="A0A0F4QFB4"/>
<keyword evidence="1" id="KW-0812">Transmembrane</keyword>
<keyword evidence="4" id="KW-1185">Reference proteome</keyword>
<reference evidence="3 4" key="1">
    <citation type="journal article" date="2015" name="BMC Genomics">
        <title>Genome mining reveals unlocked bioactive potential of marine Gram-negative bacteria.</title>
        <authorList>
            <person name="Machado H."/>
            <person name="Sonnenschein E.C."/>
            <person name="Melchiorsen J."/>
            <person name="Gram L."/>
        </authorList>
    </citation>
    <scope>NUCLEOTIDE SEQUENCE [LARGE SCALE GENOMIC DNA]</scope>
    <source>
        <strain evidence="3 4">S2471</strain>
    </source>
</reference>
<protein>
    <submittedName>
        <fullName evidence="3">Acyltransferase</fullName>
    </submittedName>
</protein>
<feature type="transmembrane region" description="Helical" evidence="1">
    <location>
        <begin position="6"/>
        <end position="36"/>
    </location>
</feature>
<gene>
    <name evidence="3" type="ORF">TW77_21050</name>
</gene>
<comment type="caution">
    <text evidence="3">The sequence shown here is derived from an EMBL/GenBank/DDBJ whole genome shotgun (WGS) entry which is preliminary data.</text>
</comment>
<feature type="domain" description="Phospholipid/glycerol acyltransferase" evidence="2">
    <location>
        <begin position="85"/>
        <end position="217"/>
    </location>
</feature>
<dbReference type="SMART" id="SM00563">
    <property type="entry name" value="PlsC"/>
    <property type="match status" value="1"/>
</dbReference>
<dbReference type="PANTHER" id="PTHR10983:SF15">
    <property type="entry name" value="ACYLTRANSFERASE YIHG-RELATED"/>
    <property type="match status" value="1"/>
</dbReference>
<dbReference type="PANTHER" id="PTHR10983">
    <property type="entry name" value="1-ACYLGLYCEROL-3-PHOSPHATE ACYLTRANSFERASE-RELATED"/>
    <property type="match status" value="1"/>
</dbReference>